<sequence>MERMTALTIACLLPCMALSACSRRDENETAIETRMLRLAGPQAEQCGVIRHGMDHGDGWDCVQRAEREGRSFWMAMQARPTDAAVWHVAVRNNAAERFIVFYSSNRFGQSAFEPHFDIQPCNEPFVLAGTPKLPLTCGTTPP</sequence>
<organism evidence="1 2">
    <name type="scientific">Lysobacter panacisoli</name>
    <dbReference type="NCBI Taxonomy" id="1255263"/>
    <lineage>
        <taxon>Bacteria</taxon>
        <taxon>Pseudomonadati</taxon>
        <taxon>Pseudomonadota</taxon>
        <taxon>Gammaproteobacteria</taxon>
        <taxon>Lysobacterales</taxon>
        <taxon>Lysobacteraceae</taxon>
        <taxon>Lysobacter</taxon>
    </lineage>
</organism>
<dbReference type="PROSITE" id="PS51257">
    <property type="entry name" value="PROKAR_LIPOPROTEIN"/>
    <property type="match status" value="1"/>
</dbReference>
<evidence type="ECO:0000313" key="1">
    <source>
        <dbReference type="EMBL" id="GAA5082271.1"/>
    </source>
</evidence>
<evidence type="ECO:0000313" key="2">
    <source>
        <dbReference type="Proteomes" id="UP001501083"/>
    </source>
</evidence>
<proteinExistence type="predicted"/>
<reference evidence="2" key="1">
    <citation type="journal article" date="2019" name="Int. J. Syst. Evol. Microbiol.">
        <title>The Global Catalogue of Microorganisms (GCM) 10K type strain sequencing project: providing services to taxonomists for standard genome sequencing and annotation.</title>
        <authorList>
            <consortium name="The Broad Institute Genomics Platform"/>
            <consortium name="The Broad Institute Genome Sequencing Center for Infectious Disease"/>
            <person name="Wu L."/>
            <person name="Ma J."/>
        </authorList>
    </citation>
    <scope>NUCLEOTIDE SEQUENCE [LARGE SCALE GENOMIC DNA]</scope>
    <source>
        <strain evidence="2">JCM 19212</strain>
    </source>
</reference>
<dbReference type="EMBL" id="BAABKY010000006">
    <property type="protein sequence ID" value="GAA5082271.1"/>
    <property type="molecule type" value="Genomic_DNA"/>
</dbReference>
<dbReference type="Proteomes" id="UP001501083">
    <property type="component" value="Unassembled WGS sequence"/>
</dbReference>
<protein>
    <recommendedName>
        <fullName evidence="3">Lipoprotein</fullName>
    </recommendedName>
</protein>
<comment type="caution">
    <text evidence="1">The sequence shown here is derived from an EMBL/GenBank/DDBJ whole genome shotgun (WGS) entry which is preliminary data.</text>
</comment>
<gene>
    <name evidence="1" type="ORF">GCM10025759_33580</name>
</gene>
<name>A0ABP9LSB8_9GAMM</name>
<accession>A0ABP9LSB8</accession>
<keyword evidence="2" id="KW-1185">Reference proteome</keyword>
<evidence type="ECO:0008006" key="3">
    <source>
        <dbReference type="Google" id="ProtNLM"/>
    </source>
</evidence>